<dbReference type="Pfam" id="PF20310">
    <property type="entry name" value="HTH_Tnp_2"/>
    <property type="match status" value="1"/>
</dbReference>
<dbReference type="InterPro" id="IPR046929">
    <property type="entry name" value="HTH_Tnp"/>
</dbReference>
<reference evidence="2 3" key="1">
    <citation type="submission" date="2023-07" db="EMBL/GenBank/DDBJ databases">
        <title>Genomic Encyclopedia of Type Strains, Phase IV (KMG-IV): sequencing the most valuable type-strain genomes for metagenomic binning, comparative biology and taxonomic classification.</title>
        <authorList>
            <person name="Goeker M."/>
        </authorList>
    </citation>
    <scope>NUCLEOTIDE SEQUENCE [LARGE SCALE GENOMIC DNA]</scope>
    <source>
        <strain evidence="2 3">DSM 1400</strain>
    </source>
</reference>
<proteinExistence type="predicted"/>
<evidence type="ECO:0008006" key="4">
    <source>
        <dbReference type="Google" id="ProtNLM"/>
    </source>
</evidence>
<name>A0ABU0JPX7_HATLI</name>
<organism evidence="2 3">
    <name type="scientific">Hathewaya limosa</name>
    <name type="common">Clostridium limosum</name>
    <dbReference type="NCBI Taxonomy" id="1536"/>
    <lineage>
        <taxon>Bacteria</taxon>
        <taxon>Bacillati</taxon>
        <taxon>Bacillota</taxon>
        <taxon>Clostridia</taxon>
        <taxon>Eubacteriales</taxon>
        <taxon>Clostridiaceae</taxon>
        <taxon>Hathewaya</taxon>
    </lineage>
</organism>
<comment type="caution">
    <text evidence="2">The sequence shown here is derived from an EMBL/GenBank/DDBJ whole genome shotgun (WGS) entry which is preliminary data.</text>
</comment>
<keyword evidence="1" id="KW-0175">Coiled coil</keyword>
<accession>A0ABU0JPX7</accession>
<keyword evidence="3" id="KW-1185">Reference proteome</keyword>
<protein>
    <recommendedName>
        <fullName evidence="4">Transposase</fullName>
    </recommendedName>
</protein>
<feature type="coiled-coil region" evidence="1">
    <location>
        <begin position="101"/>
        <end position="134"/>
    </location>
</feature>
<dbReference type="Proteomes" id="UP001224418">
    <property type="component" value="Unassembled WGS sequence"/>
</dbReference>
<sequence>MSKKLFTKDEVKILSENKYVKKVSSKGITYTDEFKKIFITENELGKFPRQIFEECGFDIEILGMQRVGSAGKRWRSSYKNGGAIALQDTRRLNTGRPSEKELSLAEKYARLEAKVELLQAENELLKKLDMLERRVLKKK</sequence>
<dbReference type="EMBL" id="JAUSWN010000006">
    <property type="protein sequence ID" value="MDQ0479148.1"/>
    <property type="molecule type" value="Genomic_DNA"/>
</dbReference>
<gene>
    <name evidence="2" type="ORF">QOZ93_000888</name>
</gene>
<evidence type="ECO:0000256" key="1">
    <source>
        <dbReference type="SAM" id="Coils"/>
    </source>
</evidence>
<evidence type="ECO:0000313" key="2">
    <source>
        <dbReference type="EMBL" id="MDQ0479148.1"/>
    </source>
</evidence>
<evidence type="ECO:0000313" key="3">
    <source>
        <dbReference type="Proteomes" id="UP001224418"/>
    </source>
</evidence>